<reference evidence="3 4" key="1">
    <citation type="submission" date="2020-07" db="EMBL/GenBank/DDBJ databases">
        <title>Sequencing the genomes of 1000 actinobacteria strains.</title>
        <authorList>
            <person name="Klenk H.-P."/>
        </authorList>
    </citation>
    <scope>NUCLEOTIDE SEQUENCE [LARGE SCALE GENOMIC DNA]</scope>
    <source>
        <strain evidence="3 4">DSM 45772</strain>
    </source>
</reference>
<evidence type="ECO:0000256" key="1">
    <source>
        <dbReference type="SAM" id="MobiDB-lite"/>
    </source>
</evidence>
<dbReference type="RefSeq" id="WP_179796714.1">
    <property type="nucleotide sequence ID" value="NZ_BAABHP010000001.1"/>
</dbReference>
<evidence type="ECO:0000256" key="2">
    <source>
        <dbReference type="SAM" id="Phobius"/>
    </source>
</evidence>
<name>A0A7Y9E1A0_9PSEU</name>
<dbReference type="EMBL" id="JACCBN010000001">
    <property type="protein sequence ID" value="NYD39394.1"/>
    <property type="molecule type" value="Genomic_DNA"/>
</dbReference>
<feature type="compositionally biased region" description="Low complexity" evidence="1">
    <location>
        <begin position="123"/>
        <end position="132"/>
    </location>
</feature>
<keyword evidence="2" id="KW-0472">Membrane</keyword>
<dbReference type="InterPro" id="IPR019933">
    <property type="entry name" value="DivIVA_domain"/>
</dbReference>
<dbReference type="Gene3D" id="6.10.250.660">
    <property type="match status" value="1"/>
</dbReference>
<keyword evidence="2" id="KW-0812">Transmembrane</keyword>
<comment type="caution">
    <text evidence="3">The sequence shown here is derived from an EMBL/GenBank/DDBJ whole genome shotgun (WGS) entry which is preliminary data.</text>
</comment>
<gene>
    <name evidence="3" type="ORF">BJ983_005496</name>
</gene>
<organism evidence="3 4">
    <name type="scientific">Actinomycetospora corticicola</name>
    <dbReference type="NCBI Taxonomy" id="663602"/>
    <lineage>
        <taxon>Bacteria</taxon>
        <taxon>Bacillati</taxon>
        <taxon>Actinomycetota</taxon>
        <taxon>Actinomycetes</taxon>
        <taxon>Pseudonocardiales</taxon>
        <taxon>Pseudonocardiaceae</taxon>
        <taxon>Actinomycetospora</taxon>
    </lineage>
</organism>
<keyword evidence="2" id="KW-1133">Transmembrane helix</keyword>
<evidence type="ECO:0000313" key="3">
    <source>
        <dbReference type="EMBL" id="NYD39394.1"/>
    </source>
</evidence>
<feature type="compositionally biased region" description="Gly residues" evidence="1">
    <location>
        <begin position="133"/>
        <end position="146"/>
    </location>
</feature>
<dbReference type="NCBIfam" id="TIGR03544">
    <property type="entry name" value="DivI1A_domain"/>
    <property type="match status" value="1"/>
</dbReference>
<protein>
    <submittedName>
        <fullName evidence="3">DivIVA domain-containing protein</fullName>
    </submittedName>
</protein>
<proteinExistence type="predicted"/>
<feature type="transmembrane region" description="Helical" evidence="2">
    <location>
        <begin position="6"/>
        <end position="26"/>
    </location>
</feature>
<keyword evidence="4" id="KW-1185">Reference proteome</keyword>
<dbReference type="Proteomes" id="UP000535890">
    <property type="component" value="Unassembled WGS sequence"/>
</dbReference>
<dbReference type="AlphaFoldDB" id="A0A7Y9E1A0"/>
<sequence>MGSALVYVLVVGVVAAVIYLATSLLAGRGEELAPMPPGATPTRLPARDLLGADVRGLRFQQAFRGYRMSEVDWALDRLAAEVDTLRSRLAAYEGPPRADGGDADAPTSVAGVDPTPTDPTDVSGATGMTTSAGAGGAAGGAAHGHA</sequence>
<evidence type="ECO:0000313" key="4">
    <source>
        <dbReference type="Proteomes" id="UP000535890"/>
    </source>
</evidence>
<accession>A0A7Y9E1A0</accession>
<feature type="region of interest" description="Disordered" evidence="1">
    <location>
        <begin position="92"/>
        <end position="146"/>
    </location>
</feature>